<evidence type="ECO:0000313" key="3">
    <source>
        <dbReference type="EMBL" id="CUU59984.1"/>
    </source>
</evidence>
<evidence type="ECO:0000313" key="4">
    <source>
        <dbReference type="Proteomes" id="UP000198802"/>
    </source>
</evidence>
<keyword evidence="1" id="KW-0812">Transmembrane</keyword>
<feature type="transmembrane region" description="Helical" evidence="1">
    <location>
        <begin position="80"/>
        <end position="103"/>
    </location>
</feature>
<keyword evidence="1" id="KW-0472">Membrane</keyword>
<gene>
    <name evidence="3" type="ORF">Ga0074812_13414</name>
</gene>
<sequence length="258" mass="27664">MTIARPGVHLTTAAASSGGLPGGPVTRDGAREEAHRELSRSIYRDDERGWFSRTIDWINDRLADLWNWLTPDPDSGLGGFQGLGVLALVIALVALVVVLRVWLGPVRRSARLQLDEATSPGPLTAAQLRALSRTQAERGDHAEAVRSRLRAIARMLEERGVLDPRPGRTANELISDLRTVAGPSAVRPLAGETTGGGPSDPIAALAVAVEVFSEIWYGGRPANLEAYEVVVRADENLGRIRGSIGRDRAPDDAPPVRA</sequence>
<evidence type="ECO:0000259" key="2">
    <source>
        <dbReference type="Pfam" id="PF13559"/>
    </source>
</evidence>
<accession>A0A0S4QWD4</accession>
<dbReference type="Pfam" id="PF13559">
    <property type="entry name" value="DUF4129"/>
    <property type="match status" value="1"/>
</dbReference>
<proteinExistence type="predicted"/>
<dbReference type="InterPro" id="IPR025403">
    <property type="entry name" value="TgpA-like_C"/>
</dbReference>
<keyword evidence="1" id="KW-1133">Transmembrane helix</keyword>
<dbReference type="EMBL" id="FAOZ01000034">
    <property type="protein sequence ID" value="CUU59984.1"/>
    <property type="molecule type" value="Genomic_DNA"/>
</dbReference>
<dbReference type="AlphaFoldDB" id="A0A0S4QWD4"/>
<organism evidence="3 4">
    <name type="scientific">Parafrankia irregularis</name>
    <dbReference type="NCBI Taxonomy" id="795642"/>
    <lineage>
        <taxon>Bacteria</taxon>
        <taxon>Bacillati</taxon>
        <taxon>Actinomycetota</taxon>
        <taxon>Actinomycetes</taxon>
        <taxon>Frankiales</taxon>
        <taxon>Frankiaceae</taxon>
        <taxon>Parafrankia</taxon>
    </lineage>
</organism>
<evidence type="ECO:0000256" key="1">
    <source>
        <dbReference type="SAM" id="Phobius"/>
    </source>
</evidence>
<keyword evidence="4" id="KW-1185">Reference proteome</keyword>
<name>A0A0S4QWD4_9ACTN</name>
<dbReference type="Proteomes" id="UP000198802">
    <property type="component" value="Unassembled WGS sequence"/>
</dbReference>
<feature type="domain" description="Protein-glutamine gamma-glutamyltransferase-like C-terminal" evidence="2">
    <location>
        <begin position="149"/>
        <end position="235"/>
    </location>
</feature>
<reference evidence="4" key="1">
    <citation type="submission" date="2015-11" db="EMBL/GenBank/DDBJ databases">
        <authorList>
            <person name="Varghese N."/>
        </authorList>
    </citation>
    <scope>NUCLEOTIDE SEQUENCE [LARGE SCALE GENOMIC DNA]</scope>
    <source>
        <strain evidence="4">DSM 45899</strain>
    </source>
</reference>
<dbReference type="RefSeq" id="WP_091284464.1">
    <property type="nucleotide sequence ID" value="NZ_FAOZ01000034.1"/>
</dbReference>
<protein>
    <recommendedName>
        <fullName evidence="2">Protein-glutamine gamma-glutamyltransferase-like C-terminal domain-containing protein</fullName>
    </recommendedName>
</protein>